<name>A0A1T4VQA0_9BACT</name>
<dbReference type="Pfam" id="PF00037">
    <property type="entry name" value="Fer4"/>
    <property type="match status" value="2"/>
</dbReference>
<dbReference type="AlphaFoldDB" id="A0A1T4VQA0"/>
<evidence type="ECO:0000313" key="13">
    <source>
        <dbReference type="Proteomes" id="UP000189733"/>
    </source>
</evidence>
<comment type="similarity">
    <text evidence="2">Belongs to the organic radical-activating enzymes family.</text>
</comment>
<dbReference type="InterPro" id="IPR012839">
    <property type="entry name" value="Organic_radical_activase"/>
</dbReference>
<organism evidence="12 13">
    <name type="scientific">Desulfobaculum bizertense DSM 18034</name>
    <dbReference type="NCBI Taxonomy" id="1121442"/>
    <lineage>
        <taxon>Bacteria</taxon>
        <taxon>Pseudomonadati</taxon>
        <taxon>Thermodesulfobacteriota</taxon>
        <taxon>Desulfovibrionia</taxon>
        <taxon>Desulfovibrionales</taxon>
        <taxon>Desulfovibrionaceae</taxon>
        <taxon>Desulfobaculum</taxon>
    </lineage>
</organism>
<reference evidence="12 13" key="1">
    <citation type="submission" date="2017-02" db="EMBL/GenBank/DDBJ databases">
        <authorList>
            <person name="Peterson S.W."/>
        </authorList>
    </citation>
    <scope>NUCLEOTIDE SEQUENCE [LARGE SCALE GENOMIC DNA]</scope>
    <source>
        <strain evidence="12 13">DSM 18034</strain>
    </source>
</reference>
<evidence type="ECO:0000313" key="12">
    <source>
        <dbReference type="EMBL" id="SKA67163.1"/>
    </source>
</evidence>
<keyword evidence="5" id="KW-0949">S-adenosyl-L-methionine</keyword>
<evidence type="ECO:0000259" key="10">
    <source>
        <dbReference type="PROSITE" id="PS51379"/>
    </source>
</evidence>
<protein>
    <submittedName>
        <fullName evidence="12">Pyruvate formate lyase activating enzyme</fullName>
    </submittedName>
</protein>
<dbReference type="GO" id="GO:0016491">
    <property type="term" value="F:oxidoreductase activity"/>
    <property type="evidence" value="ECO:0007669"/>
    <property type="project" value="UniProtKB-KW"/>
</dbReference>
<dbReference type="PIRSF" id="PIRSF000371">
    <property type="entry name" value="PFL_act_enz"/>
    <property type="match status" value="1"/>
</dbReference>
<proteinExistence type="inferred from homology"/>
<dbReference type="GO" id="GO:0046872">
    <property type="term" value="F:metal ion binding"/>
    <property type="evidence" value="ECO:0007669"/>
    <property type="project" value="UniProtKB-KW"/>
</dbReference>
<dbReference type="Pfam" id="PF04055">
    <property type="entry name" value="Radical_SAM"/>
    <property type="match status" value="1"/>
</dbReference>
<evidence type="ECO:0000256" key="5">
    <source>
        <dbReference type="ARBA" id="ARBA00022691"/>
    </source>
</evidence>
<comment type="cofactor">
    <cofactor evidence="1">
        <name>[4Fe-4S] cluster</name>
        <dbReference type="ChEBI" id="CHEBI:49883"/>
    </cofactor>
</comment>
<dbReference type="SUPFAM" id="SSF54862">
    <property type="entry name" value="4Fe-4S ferredoxins"/>
    <property type="match status" value="1"/>
</dbReference>
<dbReference type="InterPro" id="IPR013785">
    <property type="entry name" value="Aldolase_TIM"/>
</dbReference>
<dbReference type="OrthoDB" id="9782387at2"/>
<dbReference type="SUPFAM" id="SSF102114">
    <property type="entry name" value="Radical SAM enzymes"/>
    <property type="match status" value="1"/>
</dbReference>
<dbReference type="GO" id="GO:0051539">
    <property type="term" value="F:4 iron, 4 sulfur cluster binding"/>
    <property type="evidence" value="ECO:0007669"/>
    <property type="project" value="UniProtKB-KW"/>
</dbReference>
<dbReference type="InterPro" id="IPR058240">
    <property type="entry name" value="rSAM_sf"/>
</dbReference>
<dbReference type="PANTHER" id="PTHR30352">
    <property type="entry name" value="PYRUVATE FORMATE-LYASE-ACTIVATING ENZYME"/>
    <property type="match status" value="1"/>
</dbReference>
<evidence type="ECO:0000256" key="3">
    <source>
        <dbReference type="ARBA" id="ARBA00011245"/>
    </source>
</evidence>
<feature type="domain" description="4Fe-4S ferredoxin-type" evidence="10">
    <location>
        <begin position="46"/>
        <end position="70"/>
    </location>
</feature>
<comment type="subunit">
    <text evidence="3">Monomer.</text>
</comment>
<dbReference type="Gene3D" id="3.30.70.20">
    <property type="match status" value="1"/>
</dbReference>
<dbReference type="PROSITE" id="PS01087">
    <property type="entry name" value="RADICAL_ACTIVATING"/>
    <property type="match status" value="1"/>
</dbReference>
<gene>
    <name evidence="12" type="ORF">SAMN02745702_00772</name>
</gene>
<dbReference type="EMBL" id="FUYA01000002">
    <property type="protein sequence ID" value="SKA67163.1"/>
    <property type="molecule type" value="Genomic_DNA"/>
</dbReference>
<keyword evidence="13" id="KW-1185">Reference proteome</keyword>
<dbReference type="PROSITE" id="PS51918">
    <property type="entry name" value="RADICAL_SAM"/>
    <property type="match status" value="1"/>
</dbReference>
<dbReference type="InterPro" id="IPR001989">
    <property type="entry name" value="Radical_activat_CS"/>
</dbReference>
<feature type="domain" description="Radical SAM core" evidence="11">
    <location>
        <begin position="15"/>
        <end position="293"/>
    </location>
</feature>
<evidence type="ECO:0000256" key="4">
    <source>
        <dbReference type="ARBA" id="ARBA00022485"/>
    </source>
</evidence>
<feature type="domain" description="4Fe-4S ferredoxin-type" evidence="10">
    <location>
        <begin position="75"/>
        <end position="104"/>
    </location>
</feature>
<keyword evidence="4" id="KW-0004">4Fe-4S</keyword>
<evidence type="ECO:0000259" key="11">
    <source>
        <dbReference type="PROSITE" id="PS51918"/>
    </source>
</evidence>
<dbReference type="NCBIfam" id="TIGR02494">
    <property type="entry name" value="PFLE_PFLC"/>
    <property type="match status" value="1"/>
</dbReference>
<dbReference type="InterPro" id="IPR017896">
    <property type="entry name" value="4Fe4S_Fe-S-bd"/>
</dbReference>
<keyword evidence="6" id="KW-0479">Metal-binding</keyword>
<evidence type="ECO:0000256" key="6">
    <source>
        <dbReference type="ARBA" id="ARBA00022723"/>
    </source>
</evidence>
<keyword evidence="12" id="KW-0456">Lyase</keyword>
<dbReference type="InterPro" id="IPR040074">
    <property type="entry name" value="BssD/PflA/YjjW"/>
</dbReference>
<dbReference type="InterPro" id="IPR017900">
    <property type="entry name" value="4Fe4S_Fe_S_CS"/>
</dbReference>
<accession>A0A1T4VQA0</accession>
<dbReference type="PROSITE" id="PS00198">
    <property type="entry name" value="4FE4S_FER_1"/>
    <property type="match status" value="1"/>
</dbReference>
<evidence type="ECO:0000256" key="2">
    <source>
        <dbReference type="ARBA" id="ARBA00009777"/>
    </source>
</evidence>
<dbReference type="InterPro" id="IPR007197">
    <property type="entry name" value="rSAM"/>
</dbReference>
<dbReference type="Proteomes" id="UP000189733">
    <property type="component" value="Unassembled WGS sequence"/>
</dbReference>
<dbReference type="RefSeq" id="WP_078684081.1">
    <property type="nucleotide sequence ID" value="NZ_FUYA01000002.1"/>
</dbReference>
<keyword evidence="8" id="KW-0408">Iron</keyword>
<keyword evidence="12" id="KW-0670">Pyruvate</keyword>
<dbReference type="GO" id="GO:0016829">
    <property type="term" value="F:lyase activity"/>
    <property type="evidence" value="ECO:0007669"/>
    <property type="project" value="UniProtKB-KW"/>
</dbReference>
<dbReference type="PROSITE" id="PS51379">
    <property type="entry name" value="4FE4S_FER_2"/>
    <property type="match status" value="2"/>
</dbReference>
<dbReference type="Gene3D" id="3.20.20.70">
    <property type="entry name" value="Aldolase class I"/>
    <property type="match status" value="1"/>
</dbReference>
<dbReference type="STRING" id="1121442.SAMN02745702_00772"/>
<evidence type="ECO:0000256" key="1">
    <source>
        <dbReference type="ARBA" id="ARBA00001966"/>
    </source>
</evidence>
<dbReference type="PANTHER" id="PTHR30352:SF4">
    <property type="entry name" value="PYRUVATE FORMATE-LYASE 2-ACTIVATING ENZYME"/>
    <property type="match status" value="1"/>
</dbReference>
<evidence type="ECO:0000256" key="8">
    <source>
        <dbReference type="ARBA" id="ARBA00023004"/>
    </source>
</evidence>
<sequence>MSQGMIYNIQRMSIHDGPGLRTTVFLKGCPLRCLWCSNPESQKTTPQMLYFEAQCTGCGTCKDVCPNDAVIPLGEKFGRDTAKCTDCGLCAESCPTKAREMSGRLMTVEEVMKEVQKDSLFYENSGGGVTFGGGEPTAGGQFFLDMLEAVHNEGFHVTVDTCGFCPAERFDKTIELADLFLFDCKHMDPEQHKKLTGQDNAIILRNMRAALSSGKQVRIRMPLMPNMNDSEENIAAMAEFFKEFDRNEIEIMPCHAFGKSKYLALGKSLPEVSQYTPEQLKVVLERFARHGLNPVIV</sequence>
<dbReference type="SFLD" id="SFLDG01066">
    <property type="entry name" value="organic_radical-activating_enz"/>
    <property type="match status" value="1"/>
</dbReference>
<evidence type="ECO:0000256" key="9">
    <source>
        <dbReference type="ARBA" id="ARBA00023014"/>
    </source>
</evidence>
<keyword evidence="9" id="KW-0411">Iron-sulfur</keyword>
<keyword evidence="7" id="KW-0560">Oxidoreductase</keyword>
<dbReference type="SFLD" id="SFLDS00029">
    <property type="entry name" value="Radical_SAM"/>
    <property type="match status" value="1"/>
</dbReference>
<dbReference type="SFLD" id="SFLDG01118">
    <property type="entry name" value="activating_enzymes__group_2"/>
    <property type="match status" value="1"/>
</dbReference>
<dbReference type="InterPro" id="IPR034457">
    <property type="entry name" value="Organic_radical-activating"/>
</dbReference>
<evidence type="ECO:0000256" key="7">
    <source>
        <dbReference type="ARBA" id="ARBA00023002"/>
    </source>
</evidence>